<evidence type="ECO:0000256" key="6">
    <source>
        <dbReference type="ARBA" id="ARBA00023239"/>
    </source>
</evidence>
<evidence type="ECO:0000256" key="7">
    <source>
        <dbReference type="ARBA" id="ARBA00035633"/>
    </source>
</evidence>
<protein>
    <recommendedName>
        <fullName evidence="11 12">Aminodeoxychorismate lyase</fullName>
        <ecNumber evidence="8 12">4.1.3.38</ecNumber>
    </recommendedName>
</protein>
<dbReference type="GO" id="GO:0046656">
    <property type="term" value="P:folic acid biosynthetic process"/>
    <property type="evidence" value="ECO:0007669"/>
    <property type="project" value="UniProtKB-KW"/>
</dbReference>
<comment type="pathway">
    <text evidence="7">Cofactor biosynthesis; tetrahydrofolate biosynthesis; 4-aminobenzoate from chorismate: step 2/2.</text>
</comment>
<dbReference type="Gene3D" id="3.20.10.10">
    <property type="entry name" value="D-amino Acid Aminotransferase, subunit A, domain 2"/>
    <property type="match status" value="1"/>
</dbReference>
<dbReference type="GO" id="GO:0008153">
    <property type="term" value="P:4-aminobenzoate biosynthetic process"/>
    <property type="evidence" value="ECO:0007669"/>
    <property type="project" value="UniProtKB-UniRule"/>
</dbReference>
<dbReference type="GO" id="GO:0030170">
    <property type="term" value="F:pyridoxal phosphate binding"/>
    <property type="evidence" value="ECO:0007669"/>
    <property type="project" value="InterPro"/>
</dbReference>
<evidence type="ECO:0000313" key="14">
    <source>
        <dbReference type="Proteomes" id="UP000198854"/>
    </source>
</evidence>
<dbReference type="EMBL" id="FNDD01000043">
    <property type="protein sequence ID" value="SDI00215.1"/>
    <property type="molecule type" value="Genomic_DNA"/>
</dbReference>
<keyword evidence="4" id="KW-0663">Pyridoxal phosphate</keyword>
<dbReference type="RefSeq" id="WP_093279280.1">
    <property type="nucleotide sequence ID" value="NZ_FNDD01000043.1"/>
</dbReference>
<dbReference type="InterPro" id="IPR043132">
    <property type="entry name" value="BCAT-like_C"/>
</dbReference>
<evidence type="ECO:0000256" key="10">
    <source>
        <dbReference type="ARBA" id="ARBA00054027"/>
    </source>
</evidence>
<proteinExistence type="inferred from homology"/>
<comment type="catalytic activity">
    <reaction evidence="9">
        <text>4-amino-4-deoxychorismate = 4-aminobenzoate + pyruvate + H(+)</text>
        <dbReference type="Rhea" id="RHEA:16201"/>
        <dbReference type="ChEBI" id="CHEBI:15361"/>
        <dbReference type="ChEBI" id="CHEBI:15378"/>
        <dbReference type="ChEBI" id="CHEBI:17836"/>
        <dbReference type="ChEBI" id="CHEBI:58406"/>
        <dbReference type="EC" id="4.1.3.38"/>
    </reaction>
</comment>
<evidence type="ECO:0000256" key="11">
    <source>
        <dbReference type="ARBA" id="ARBA00069174"/>
    </source>
</evidence>
<dbReference type="InterPro" id="IPR036038">
    <property type="entry name" value="Aminotransferase-like"/>
</dbReference>
<comment type="function">
    <text evidence="10">Involved in the biosynthesis of p-aminobenzoate (PABA), a precursor of tetrahydrofolate. Converts 4-amino-4-deoxychorismate into 4-aminobenzoate (PABA) and pyruvate.</text>
</comment>
<dbReference type="OrthoDB" id="9805628at2"/>
<keyword evidence="6 13" id="KW-0456">Lyase</keyword>
<dbReference type="SUPFAM" id="SSF56752">
    <property type="entry name" value="D-aminoacid aminotransferase-like PLP-dependent enzymes"/>
    <property type="match status" value="1"/>
</dbReference>
<dbReference type="EC" id="4.1.3.38" evidence="8 12"/>
<dbReference type="PANTHER" id="PTHR42743">
    <property type="entry name" value="AMINO-ACID AMINOTRANSFERASE"/>
    <property type="match status" value="1"/>
</dbReference>
<accession>A0A1G8H0N2</accession>
<evidence type="ECO:0000256" key="4">
    <source>
        <dbReference type="ARBA" id="ARBA00022898"/>
    </source>
</evidence>
<dbReference type="STRING" id="861298.SAMN04488136_14322"/>
<comment type="similarity">
    <text evidence="2">Belongs to the class-IV pyridoxal-phosphate-dependent aminotransferase family.</text>
</comment>
<dbReference type="FunFam" id="3.20.10.10:FF:000002">
    <property type="entry name" value="D-alanine aminotransferase"/>
    <property type="match status" value="1"/>
</dbReference>
<dbReference type="InterPro" id="IPR017824">
    <property type="entry name" value="Aminodeoxychorismate_lyase_IV"/>
</dbReference>
<dbReference type="Gene3D" id="3.30.470.10">
    <property type="match status" value="1"/>
</dbReference>
<comment type="cofactor">
    <cofactor evidence="1">
        <name>pyridoxal 5'-phosphate</name>
        <dbReference type="ChEBI" id="CHEBI:597326"/>
    </cofactor>
</comment>
<dbReference type="Proteomes" id="UP000198854">
    <property type="component" value="Unassembled WGS sequence"/>
</dbReference>
<evidence type="ECO:0000256" key="5">
    <source>
        <dbReference type="ARBA" id="ARBA00022909"/>
    </source>
</evidence>
<dbReference type="InterPro" id="IPR050571">
    <property type="entry name" value="Class-IV_PLP-Dep_Aminotrnsfr"/>
</dbReference>
<evidence type="ECO:0000256" key="2">
    <source>
        <dbReference type="ARBA" id="ARBA00009320"/>
    </source>
</evidence>
<dbReference type="Pfam" id="PF01063">
    <property type="entry name" value="Aminotran_4"/>
    <property type="match status" value="1"/>
</dbReference>
<dbReference type="GO" id="GO:0005829">
    <property type="term" value="C:cytosol"/>
    <property type="evidence" value="ECO:0007669"/>
    <property type="project" value="TreeGrafter"/>
</dbReference>
<reference evidence="13 14" key="1">
    <citation type="submission" date="2016-10" db="EMBL/GenBank/DDBJ databases">
        <authorList>
            <person name="de Groot N.N."/>
        </authorList>
    </citation>
    <scope>NUCLEOTIDE SEQUENCE [LARGE SCALE GENOMIC DNA]</scope>
    <source>
        <strain evidence="13 14">CGMCC 1.10228</strain>
    </source>
</reference>
<dbReference type="InterPro" id="IPR001544">
    <property type="entry name" value="Aminotrans_IV"/>
</dbReference>
<evidence type="ECO:0000256" key="9">
    <source>
        <dbReference type="ARBA" id="ARBA00049529"/>
    </source>
</evidence>
<dbReference type="PANTHER" id="PTHR42743:SF2">
    <property type="entry name" value="AMINODEOXYCHORISMATE LYASE"/>
    <property type="match status" value="1"/>
</dbReference>
<evidence type="ECO:0000256" key="12">
    <source>
        <dbReference type="NCBIfam" id="TIGR03461"/>
    </source>
</evidence>
<evidence type="ECO:0000313" key="13">
    <source>
        <dbReference type="EMBL" id="SDI00215.1"/>
    </source>
</evidence>
<dbReference type="AlphaFoldDB" id="A0A1G8H0N2"/>
<evidence type="ECO:0000256" key="3">
    <source>
        <dbReference type="ARBA" id="ARBA00011738"/>
    </source>
</evidence>
<name>A0A1G8H0N2_9VIBR</name>
<organism evidence="13 14">
    <name type="scientific">Vibrio xiamenensis</name>
    <dbReference type="NCBI Taxonomy" id="861298"/>
    <lineage>
        <taxon>Bacteria</taxon>
        <taxon>Pseudomonadati</taxon>
        <taxon>Pseudomonadota</taxon>
        <taxon>Gammaproteobacteria</taxon>
        <taxon>Vibrionales</taxon>
        <taxon>Vibrionaceae</taxon>
        <taxon>Vibrio</taxon>
    </lineage>
</organism>
<sequence length="268" mass="29874">MYWVNGQKCETVELDDRSFQYGDGCFTTILTKHGEPICWPYHVERMTECLKRLAIPNPDWYQVKAWLQQAAFSDSVAGIKIHISRGRGGRGYSPTQAHSANVTISAFAYPNHYKVLAESGVTLGVCQQKLGLNPLLAGLKHNNRLEQVLLKAEMDQQGYIDGVALDITGNVIETTMANLFWRQGLQWFTPSLEQAGVAGTMRRSVLEVLDSQGIKVDIGHFSLAHLRQSDEVLMTNAILGVAPVVAITDLHYSIGTQTRRLQEHFKSC</sequence>
<keyword evidence="5" id="KW-0289">Folate biosynthesis</keyword>
<dbReference type="NCBIfam" id="NF004761">
    <property type="entry name" value="PRK06092.1"/>
    <property type="match status" value="1"/>
</dbReference>
<evidence type="ECO:0000256" key="8">
    <source>
        <dbReference type="ARBA" id="ARBA00035676"/>
    </source>
</evidence>
<comment type="subunit">
    <text evidence="3">Homodimer.</text>
</comment>
<gene>
    <name evidence="13" type="ORF">SAMN04488136_14322</name>
</gene>
<dbReference type="GO" id="GO:0008696">
    <property type="term" value="F:4-amino-4-deoxychorismate lyase activity"/>
    <property type="evidence" value="ECO:0007669"/>
    <property type="project" value="UniProtKB-UniRule"/>
</dbReference>
<dbReference type="CDD" id="cd01559">
    <property type="entry name" value="ADCL_like"/>
    <property type="match status" value="1"/>
</dbReference>
<evidence type="ECO:0000256" key="1">
    <source>
        <dbReference type="ARBA" id="ARBA00001933"/>
    </source>
</evidence>
<dbReference type="InterPro" id="IPR043131">
    <property type="entry name" value="BCAT-like_N"/>
</dbReference>
<keyword evidence="14" id="KW-1185">Reference proteome</keyword>
<dbReference type="NCBIfam" id="TIGR03461">
    <property type="entry name" value="pabC_Proteo"/>
    <property type="match status" value="1"/>
</dbReference>